<dbReference type="PANTHER" id="PTHR24070">
    <property type="entry name" value="RAS, DI-RAS, AND RHEB FAMILY MEMBERS OF SMALL GTPASE SUPERFAMILY"/>
    <property type="match status" value="1"/>
</dbReference>
<evidence type="ECO:0000256" key="1">
    <source>
        <dbReference type="ARBA" id="ARBA00022741"/>
    </source>
</evidence>
<evidence type="ECO:0000313" key="4">
    <source>
        <dbReference type="Proteomes" id="UP001470230"/>
    </source>
</evidence>
<dbReference type="InterPro" id="IPR001806">
    <property type="entry name" value="Small_GTPase"/>
</dbReference>
<reference evidence="3 4" key="1">
    <citation type="submission" date="2024-04" db="EMBL/GenBank/DDBJ databases">
        <title>Tritrichomonas musculus Genome.</title>
        <authorList>
            <person name="Alves-Ferreira E."/>
            <person name="Grigg M."/>
            <person name="Lorenzi H."/>
            <person name="Galac M."/>
        </authorList>
    </citation>
    <scope>NUCLEOTIDE SEQUENCE [LARGE SCALE GENOMIC DNA]</scope>
    <source>
        <strain evidence="3 4">EAF2021</strain>
    </source>
</reference>
<dbReference type="Pfam" id="PF00071">
    <property type="entry name" value="Ras"/>
    <property type="match status" value="1"/>
</dbReference>
<dbReference type="SMART" id="SM00174">
    <property type="entry name" value="RHO"/>
    <property type="match status" value="1"/>
</dbReference>
<dbReference type="InterPro" id="IPR020849">
    <property type="entry name" value="Small_GTPase_Ras-type"/>
</dbReference>
<evidence type="ECO:0000256" key="2">
    <source>
        <dbReference type="ARBA" id="ARBA00023134"/>
    </source>
</evidence>
<keyword evidence="1" id="KW-0547">Nucleotide-binding</keyword>
<keyword evidence="2" id="KW-0342">GTP-binding</keyword>
<dbReference type="SMART" id="SM00173">
    <property type="entry name" value="RAS"/>
    <property type="match status" value="1"/>
</dbReference>
<accession>A0ABR2K5R2</accession>
<protein>
    <submittedName>
        <fullName evidence="3">Uncharacterized protein</fullName>
    </submittedName>
</protein>
<dbReference type="EMBL" id="JAPFFF010000007">
    <property type="protein sequence ID" value="KAK8886463.1"/>
    <property type="molecule type" value="Genomic_DNA"/>
</dbReference>
<dbReference type="Proteomes" id="UP001470230">
    <property type="component" value="Unassembled WGS sequence"/>
</dbReference>
<dbReference type="SUPFAM" id="SSF52540">
    <property type="entry name" value="P-loop containing nucleoside triphosphate hydrolases"/>
    <property type="match status" value="1"/>
</dbReference>
<dbReference type="NCBIfam" id="TIGR00231">
    <property type="entry name" value="small_GTP"/>
    <property type="match status" value="1"/>
</dbReference>
<dbReference type="InterPro" id="IPR005225">
    <property type="entry name" value="Small_GTP-bd"/>
</dbReference>
<dbReference type="InterPro" id="IPR027417">
    <property type="entry name" value="P-loop_NTPase"/>
</dbReference>
<dbReference type="PROSITE" id="PS51419">
    <property type="entry name" value="RAB"/>
    <property type="match status" value="1"/>
</dbReference>
<evidence type="ECO:0000313" key="3">
    <source>
        <dbReference type="EMBL" id="KAK8886463.1"/>
    </source>
</evidence>
<dbReference type="Gene3D" id="3.40.50.300">
    <property type="entry name" value="P-loop containing nucleotide triphosphate hydrolases"/>
    <property type="match status" value="1"/>
</dbReference>
<dbReference type="PRINTS" id="PR00449">
    <property type="entry name" value="RASTRNSFRMNG"/>
</dbReference>
<name>A0ABR2K5R2_9EUKA</name>
<dbReference type="SMART" id="SM00175">
    <property type="entry name" value="RAB"/>
    <property type="match status" value="1"/>
</dbReference>
<comment type="caution">
    <text evidence="3">The sequence shown here is derived from an EMBL/GenBank/DDBJ whole genome shotgun (WGS) entry which is preliminary data.</text>
</comment>
<gene>
    <name evidence="3" type="ORF">M9Y10_041926</name>
</gene>
<dbReference type="PROSITE" id="PS51420">
    <property type="entry name" value="RHO"/>
    <property type="match status" value="1"/>
</dbReference>
<keyword evidence="4" id="KW-1185">Reference proteome</keyword>
<proteinExistence type="predicted"/>
<sequence>MNNIKVAVIGANGVGKTCLLVQLTRNTFNEDYTPTIQDMFEKKITYQGQEYTLKITDTGGKDENANLTDSAIKESDAFVLVYSIISENSFTKVQDNYQKIKQLNPKNSNRIVIAGTKSDLESERMVPEKKAFDYSVQISAGFFESSAKTNTNVTDIFSTVVQKYVLYPNQDSSKDGEGGCCILI</sequence>
<organism evidence="3 4">
    <name type="scientific">Tritrichomonas musculus</name>
    <dbReference type="NCBI Taxonomy" id="1915356"/>
    <lineage>
        <taxon>Eukaryota</taxon>
        <taxon>Metamonada</taxon>
        <taxon>Parabasalia</taxon>
        <taxon>Tritrichomonadida</taxon>
        <taxon>Tritrichomonadidae</taxon>
        <taxon>Tritrichomonas</taxon>
    </lineage>
</organism>
<dbReference type="PROSITE" id="PS51421">
    <property type="entry name" value="RAS"/>
    <property type="match status" value="1"/>
</dbReference>